<keyword evidence="1" id="KW-0614">Plasmid</keyword>
<gene>
    <name evidence="1" type="ordered locus">cce_5243</name>
</gene>
<geneLocation type="plasmid" evidence="1 2">
    <name>A</name>
</geneLocation>
<dbReference type="KEGG" id="cyt:cce_5243"/>
<reference evidence="1 2" key="1">
    <citation type="journal article" date="2008" name="Proc. Natl. Acad. Sci. U.S.A.">
        <title>The genome of Cyanothece 51142, a unicellular diazotrophic cyanobacterium important in the marine nitrogen cycle.</title>
        <authorList>
            <person name="Welsh E.A."/>
            <person name="Liberton M."/>
            <person name="Stoeckel J."/>
            <person name="Loh T."/>
            <person name="Elvitigala T."/>
            <person name="Wang C."/>
            <person name="Wollam A."/>
            <person name="Fulton R.S."/>
            <person name="Clifton S.W."/>
            <person name="Jacobs J.M."/>
            <person name="Aurora R."/>
            <person name="Ghosh B.K."/>
            <person name="Sherman L.A."/>
            <person name="Smith R.D."/>
            <person name="Wilson R.K."/>
            <person name="Pakrasi H.B."/>
        </authorList>
    </citation>
    <scope>NUCLEOTIDE SEQUENCE [LARGE SCALE GENOMIC DNA]</scope>
    <source>
        <strain evidence="2">ATCC 51142 / BH68</strain>
        <plasmid evidence="2">A</plasmid>
    </source>
</reference>
<dbReference type="HOGENOM" id="CLU_1330099_0_0_3"/>
<proteinExistence type="predicted"/>
<dbReference type="AlphaFoldDB" id="B1X378"/>
<evidence type="ECO:0000313" key="1">
    <source>
        <dbReference type="EMBL" id="ACB54589.1"/>
    </source>
</evidence>
<evidence type="ECO:0000313" key="2">
    <source>
        <dbReference type="Proteomes" id="UP000001203"/>
    </source>
</evidence>
<dbReference type="OrthoDB" id="9862710at2"/>
<accession>B1X378</accession>
<sequence>MKRCNLYFLVFILTFLSTTLGYFEQTSAQFLPNSVKINGKDKCNLSNFYGTPAATTNRTIVLEDFGIKISNIPTNYRAMSGLNGLKRVDIIRQDVFEVLQKPNDSRADYLGDYPNIYIFFEQTSLEEILNHAHQNRDSLGYMKEHKILDSLGNLRSGYLIELGDGAAYYIDIPGKQVLGIHIYPGEPGLQVLKCMLPNVTLLSKTL</sequence>
<keyword evidence="2" id="KW-1185">Reference proteome</keyword>
<dbReference type="Proteomes" id="UP000001203">
    <property type="component" value="Plasmid A"/>
</dbReference>
<protein>
    <submittedName>
        <fullName evidence="1">Uncharacterized protein</fullName>
    </submittedName>
</protein>
<name>B1X378_CROS5</name>
<dbReference type="EMBL" id="CP000808">
    <property type="protein sequence ID" value="ACB54589.1"/>
    <property type="molecule type" value="Genomic_DNA"/>
</dbReference>
<organism evidence="1 2">
    <name type="scientific">Crocosphaera subtropica (strain ATCC 51142 / BH68)</name>
    <name type="common">Cyanothece sp. (strain ATCC 51142)</name>
    <dbReference type="NCBI Taxonomy" id="43989"/>
    <lineage>
        <taxon>Bacteria</taxon>
        <taxon>Bacillati</taxon>
        <taxon>Cyanobacteriota</taxon>
        <taxon>Cyanophyceae</taxon>
        <taxon>Oscillatoriophycideae</taxon>
        <taxon>Chroococcales</taxon>
        <taxon>Aphanothecaceae</taxon>
        <taxon>Crocosphaera</taxon>
        <taxon>Crocosphaera subtropica</taxon>
    </lineage>
</organism>